<accession>A0AA41WEU3</accession>
<feature type="transmembrane region" description="Helical" evidence="6">
    <location>
        <begin position="361"/>
        <end position="387"/>
    </location>
</feature>
<dbReference type="Pfam" id="PF13520">
    <property type="entry name" value="AA_permease_2"/>
    <property type="match status" value="1"/>
</dbReference>
<evidence type="ECO:0000256" key="4">
    <source>
        <dbReference type="ARBA" id="ARBA00023136"/>
    </source>
</evidence>
<feature type="transmembrane region" description="Helical" evidence="6">
    <location>
        <begin position="495"/>
        <end position="514"/>
    </location>
</feature>
<dbReference type="EMBL" id="JAMSLR010000004">
    <property type="protein sequence ID" value="MCM8749080.1"/>
    <property type="molecule type" value="Genomic_DNA"/>
</dbReference>
<dbReference type="GO" id="GO:0022857">
    <property type="term" value="F:transmembrane transporter activity"/>
    <property type="evidence" value="ECO:0007669"/>
    <property type="project" value="InterPro"/>
</dbReference>
<evidence type="ECO:0000256" key="2">
    <source>
        <dbReference type="ARBA" id="ARBA00022692"/>
    </source>
</evidence>
<keyword evidence="3 6" id="KW-1133">Transmembrane helix</keyword>
<feature type="transmembrane region" description="Helical" evidence="6">
    <location>
        <begin position="436"/>
        <end position="459"/>
    </location>
</feature>
<feature type="transmembrane region" description="Helical" evidence="6">
    <location>
        <begin position="110"/>
        <end position="143"/>
    </location>
</feature>
<comment type="caution">
    <text evidence="7">The sequence shown here is derived from an EMBL/GenBank/DDBJ whole genome shotgun (WGS) entry which is preliminary data.</text>
</comment>
<gene>
    <name evidence="7" type="ORF">NET02_07985</name>
</gene>
<dbReference type="Proteomes" id="UP001165306">
    <property type="component" value="Unassembled WGS sequence"/>
</dbReference>
<evidence type="ECO:0000256" key="5">
    <source>
        <dbReference type="SAM" id="MobiDB-lite"/>
    </source>
</evidence>
<organism evidence="7 8">
    <name type="scientific">Thermalbibacter longus</name>
    <dbReference type="NCBI Taxonomy" id="2951981"/>
    <lineage>
        <taxon>Bacteria</taxon>
        <taxon>Pseudomonadati</taxon>
        <taxon>Thermomicrobiota</taxon>
        <taxon>Thermomicrobia</taxon>
        <taxon>Thermomicrobiales</taxon>
        <taxon>Thermomicrobiaceae</taxon>
        <taxon>Thermalbibacter</taxon>
    </lineage>
</organism>
<dbReference type="InterPro" id="IPR053153">
    <property type="entry name" value="APC_K+_Transporter"/>
</dbReference>
<evidence type="ECO:0000313" key="7">
    <source>
        <dbReference type="EMBL" id="MCM8749080.1"/>
    </source>
</evidence>
<sequence>MTPITPEESEPSPQLAPGATVPGTHPGDRYIRLVPAADLPLKPAGKNVYIAEPTQPEDSIGRAWYAIKRLLIGRPLSTAEAAHERLSKVKALAVFSSDALSSTAYATEEILRVLILAGMAAYAFVLPIGLAVVLLLAIVVISYRQTIRAYPRGGGTYIVTKDNLGAYPGLVAAAALLTDYVLTVAVSTSAGVAAVTSAFEQLRPLRVELAVVSITLLTIANLRGVRESGTIFALPTYAFIASMYALLAIGAAAWLGWGVTPHPVATHAPEPTHALTLFLVLRAFSSGSAALTGVEAVADGVPAFKPPEAQNARTTLAWMGLILGSLFFGITVLAYHFHLVPTEEETLVSQLARTLVDGSPFYYVVQAATAGILFLAANTAFADFPRLAYFLARDRFLPHQFRFQGDRLAFSAGIIVLGVVTSLLVIARGASVSALIPLYAVGVFLAFTLSQSSMVVHWWRLGEGRRPWASLAINAVGAATTAVVTLVIATTKFVHGAWIVILLIPLLVGVMLAINQHYRHVADQLRLSPVEIRRRRRPVPRTVAAVVPIASLNRASFRALEYARSIARDVTAVHVSTEPESDDVLLKRWQEAELDIPLVIVESPYRELIGPLVAIIEKLHLEKGCPYITVVIPEFVPAHWWERLLHTQTAWRLKRALAHVPDLAVTGVPYHLEE</sequence>
<keyword evidence="4 6" id="KW-0472">Membrane</keyword>
<feature type="transmembrane region" description="Helical" evidence="6">
    <location>
        <begin position="315"/>
        <end position="337"/>
    </location>
</feature>
<evidence type="ECO:0000313" key="8">
    <source>
        <dbReference type="Proteomes" id="UP001165306"/>
    </source>
</evidence>
<feature type="transmembrane region" description="Helical" evidence="6">
    <location>
        <begin position="234"/>
        <end position="255"/>
    </location>
</feature>
<dbReference type="Gene3D" id="1.20.1740.10">
    <property type="entry name" value="Amino acid/polyamine transporter I"/>
    <property type="match status" value="1"/>
</dbReference>
<feature type="transmembrane region" description="Helical" evidence="6">
    <location>
        <begin position="275"/>
        <end position="294"/>
    </location>
</feature>
<proteinExistence type="predicted"/>
<evidence type="ECO:0000256" key="1">
    <source>
        <dbReference type="ARBA" id="ARBA00004141"/>
    </source>
</evidence>
<feature type="region of interest" description="Disordered" evidence="5">
    <location>
        <begin position="1"/>
        <end position="22"/>
    </location>
</feature>
<dbReference type="PANTHER" id="PTHR47704:SF1">
    <property type="entry name" value="POTASSIUM TRANSPORTER KIMA"/>
    <property type="match status" value="1"/>
</dbReference>
<feature type="transmembrane region" description="Helical" evidence="6">
    <location>
        <begin position="205"/>
        <end position="222"/>
    </location>
</feature>
<reference evidence="7" key="1">
    <citation type="submission" date="2022-06" db="EMBL/GenBank/DDBJ databases">
        <title>CFH 74404 Thermomicrobiaceae sp.</title>
        <authorList>
            <person name="Ming H."/>
            <person name="Li W.-J."/>
            <person name="Zhao Z."/>
        </authorList>
    </citation>
    <scope>NUCLEOTIDE SEQUENCE</scope>
    <source>
        <strain evidence="7">CFH 74404</strain>
    </source>
</reference>
<comment type="subcellular location">
    <subcellularLocation>
        <location evidence="1">Membrane</location>
        <topology evidence="1">Multi-pass membrane protein</topology>
    </subcellularLocation>
</comment>
<dbReference type="GO" id="GO:0016020">
    <property type="term" value="C:membrane"/>
    <property type="evidence" value="ECO:0007669"/>
    <property type="project" value="UniProtKB-SubCell"/>
</dbReference>
<keyword evidence="8" id="KW-1185">Reference proteome</keyword>
<dbReference type="PANTHER" id="PTHR47704">
    <property type="entry name" value="POTASSIUM TRANSPORTER KIMA"/>
    <property type="match status" value="1"/>
</dbReference>
<dbReference type="AlphaFoldDB" id="A0AA41WEU3"/>
<dbReference type="InterPro" id="IPR002293">
    <property type="entry name" value="AA/rel_permease1"/>
</dbReference>
<evidence type="ECO:0000256" key="3">
    <source>
        <dbReference type="ARBA" id="ARBA00022989"/>
    </source>
</evidence>
<evidence type="ECO:0000256" key="6">
    <source>
        <dbReference type="SAM" id="Phobius"/>
    </source>
</evidence>
<name>A0AA41WEU3_9BACT</name>
<protein>
    <submittedName>
        <fullName evidence="7">APC family permease</fullName>
    </submittedName>
</protein>
<feature type="transmembrane region" description="Helical" evidence="6">
    <location>
        <begin position="164"/>
        <end position="185"/>
    </location>
</feature>
<feature type="transmembrane region" description="Helical" evidence="6">
    <location>
        <begin position="408"/>
        <end position="430"/>
    </location>
</feature>
<keyword evidence="2 6" id="KW-0812">Transmembrane</keyword>
<dbReference type="RefSeq" id="WP_284056859.1">
    <property type="nucleotide sequence ID" value="NZ_JAMSLR010000004.1"/>
</dbReference>
<feature type="transmembrane region" description="Helical" evidence="6">
    <location>
        <begin position="471"/>
        <end position="489"/>
    </location>
</feature>